<comment type="caution">
    <text evidence="2">The sequence shown here is derived from an EMBL/GenBank/DDBJ whole genome shotgun (WGS) entry which is preliminary data.</text>
</comment>
<dbReference type="Proteomes" id="UP000274033">
    <property type="component" value="Unassembled WGS sequence"/>
</dbReference>
<dbReference type="AlphaFoldDB" id="A0A3N9UWE2"/>
<dbReference type="InterPro" id="IPR013762">
    <property type="entry name" value="Integrase-like_cat_sf"/>
</dbReference>
<dbReference type="GO" id="GO:0006310">
    <property type="term" value="P:DNA recombination"/>
    <property type="evidence" value="ECO:0007669"/>
    <property type="project" value="UniProtKB-KW"/>
</dbReference>
<dbReference type="OrthoDB" id="1803733at2"/>
<gene>
    <name evidence="2" type="ORF">EBB45_01095</name>
</gene>
<dbReference type="RefSeq" id="WP_124761753.1">
    <property type="nucleotide sequence ID" value="NZ_JAFBDY010000001.1"/>
</dbReference>
<evidence type="ECO:0000313" key="2">
    <source>
        <dbReference type="EMBL" id="RQW76176.1"/>
    </source>
</evidence>
<name>A0A3N9UWE2_9BACI</name>
<accession>A0A3N9UWE2</accession>
<evidence type="ECO:0008006" key="4">
    <source>
        <dbReference type="Google" id="ProtNLM"/>
    </source>
</evidence>
<dbReference type="GO" id="GO:0015074">
    <property type="term" value="P:DNA integration"/>
    <property type="evidence" value="ECO:0007669"/>
    <property type="project" value="InterPro"/>
</dbReference>
<protein>
    <recommendedName>
        <fullName evidence="4">Tyr recombinase domain-containing protein</fullName>
    </recommendedName>
</protein>
<dbReference type="Gene3D" id="1.10.443.10">
    <property type="entry name" value="Intergrase catalytic core"/>
    <property type="match status" value="1"/>
</dbReference>
<dbReference type="SUPFAM" id="SSF56349">
    <property type="entry name" value="DNA breaking-rejoining enzymes"/>
    <property type="match status" value="1"/>
</dbReference>
<dbReference type="GO" id="GO:0003677">
    <property type="term" value="F:DNA binding"/>
    <property type="evidence" value="ECO:0007669"/>
    <property type="project" value="InterPro"/>
</dbReference>
<dbReference type="InterPro" id="IPR011010">
    <property type="entry name" value="DNA_brk_join_enz"/>
</dbReference>
<evidence type="ECO:0000256" key="1">
    <source>
        <dbReference type="ARBA" id="ARBA00023172"/>
    </source>
</evidence>
<dbReference type="EMBL" id="RRCT01000001">
    <property type="protein sequence ID" value="RQW76176.1"/>
    <property type="molecule type" value="Genomic_DNA"/>
</dbReference>
<keyword evidence="1" id="KW-0233">DNA recombination</keyword>
<sequence>MFLTNYKVSFKEEEINQINKDIKNNKQSTYESSFEVVEGINFKDNYWDFSNILESTIYSKNFTFAKYRFQDIKTAAYRFYLKKFVLRQLFNNEKRPSSVYGGYCMVKGFIKYLENEMLITVPLAIYDKIIENYINKFKRENYRRVIRRYIKLYFAEIEQNEMDFYLNEFRSLYTPTDMQKVLYEEEIGKTPNIPDRIYKAIIRQALLDLDNKELNLIDRMTAGLIILLSQIGLRIGEALLLEIGRLKEEVIFDGTKKAYKLEFWTYKTTGIKGKWTITFMTPLAIKAYKKLEELGTTRRGNGGKYLYPNSNGDMYTPKSWSNNSHRFFVRNQEVLGLNNLTDNELKQVVEVEINQWMVEHIAFLSRNDIGKTFYKVNAHQYRVAVCNYLRKKPGINLQWIKKHMNHLEEDMTIHYFRDDDVIQETLLKRTSENGDFLETKKENILDEDIRKELDDPYFIEAYNTINKFLKKKRLKIYKDLNEIINTFKNSPILDSEIGFCTNAMERLCERQEKLNQLEKWSYLRPQVPDITNFNQTYKRLITKLELVKHNKSVASEDSRYLREYELQLNTFNQYYNNKFMPEFELLKKNIENVGMNKVILNNPHLESIIYRFNEIEKVEMESREWLGNKLFWT</sequence>
<evidence type="ECO:0000313" key="3">
    <source>
        <dbReference type="Proteomes" id="UP000274033"/>
    </source>
</evidence>
<organism evidence="2 3">
    <name type="scientific">Lysinibacillus composti</name>
    <dbReference type="NCBI Taxonomy" id="720633"/>
    <lineage>
        <taxon>Bacteria</taxon>
        <taxon>Bacillati</taxon>
        <taxon>Bacillota</taxon>
        <taxon>Bacilli</taxon>
        <taxon>Bacillales</taxon>
        <taxon>Bacillaceae</taxon>
        <taxon>Lysinibacillus</taxon>
    </lineage>
</organism>
<proteinExistence type="predicted"/>
<reference evidence="2 3" key="1">
    <citation type="journal article" date="2013" name="J. Microbiol.">
        <title>Lysinibacillus chungkukjangi sp. nov., isolated from Chungkukjang, Korean fermented soybean food.</title>
        <authorList>
            <person name="Kim S.J."/>
            <person name="Jang Y.H."/>
            <person name="Hamada M."/>
            <person name="Ahn J.H."/>
            <person name="Weon H.Y."/>
            <person name="Suzuki K."/>
            <person name="Whang K.S."/>
            <person name="Kwon S.W."/>
        </authorList>
    </citation>
    <scope>NUCLEOTIDE SEQUENCE [LARGE SCALE GENOMIC DNA]</scope>
    <source>
        <strain evidence="2 3">MCCC 1A12701</strain>
    </source>
</reference>
<keyword evidence="3" id="KW-1185">Reference proteome</keyword>